<dbReference type="EMBL" id="VBRY01000002">
    <property type="protein sequence ID" value="TLS68719.1"/>
    <property type="molecule type" value="Genomic_DNA"/>
</dbReference>
<dbReference type="Pfam" id="PF00672">
    <property type="entry name" value="HAMP"/>
    <property type="match status" value="1"/>
</dbReference>
<dbReference type="InterPro" id="IPR004090">
    <property type="entry name" value="Chemotax_Me-accpt_rcpt"/>
</dbReference>
<keyword evidence="5" id="KW-0472">Membrane</keyword>
<comment type="similarity">
    <text evidence="3">Belongs to the methyl-accepting chemotaxis (MCP) protein family.</text>
</comment>
<dbReference type="PANTHER" id="PTHR43531:SF14">
    <property type="entry name" value="METHYL-ACCEPTING CHEMOTAXIS PROTEIN I-RELATED"/>
    <property type="match status" value="1"/>
</dbReference>
<evidence type="ECO:0000256" key="2">
    <source>
        <dbReference type="ARBA" id="ARBA00022481"/>
    </source>
</evidence>
<dbReference type="GO" id="GO:0005886">
    <property type="term" value="C:plasma membrane"/>
    <property type="evidence" value="ECO:0007669"/>
    <property type="project" value="TreeGrafter"/>
</dbReference>
<evidence type="ECO:0000256" key="4">
    <source>
        <dbReference type="PROSITE-ProRule" id="PRU00284"/>
    </source>
</evidence>
<keyword evidence="9" id="KW-1185">Reference proteome</keyword>
<dbReference type="SMART" id="SM00283">
    <property type="entry name" value="MA"/>
    <property type="match status" value="1"/>
</dbReference>
<dbReference type="Proteomes" id="UP000306585">
    <property type="component" value="Unassembled WGS sequence"/>
</dbReference>
<dbReference type="Gene3D" id="1.10.8.500">
    <property type="entry name" value="HAMP domain in histidine kinase"/>
    <property type="match status" value="1"/>
</dbReference>
<dbReference type="GO" id="GO:0007165">
    <property type="term" value="P:signal transduction"/>
    <property type="evidence" value="ECO:0007669"/>
    <property type="project" value="UniProtKB-KW"/>
</dbReference>
<feature type="transmembrane region" description="Helical" evidence="5">
    <location>
        <begin position="428"/>
        <end position="451"/>
    </location>
</feature>
<dbReference type="SMART" id="SM00304">
    <property type="entry name" value="HAMP"/>
    <property type="match status" value="2"/>
</dbReference>
<dbReference type="AlphaFoldDB" id="A0A5R9GVA9"/>
<gene>
    <name evidence="8" type="ORF">FEF65_03210</name>
</gene>
<evidence type="ECO:0000259" key="7">
    <source>
        <dbReference type="PROSITE" id="PS50885"/>
    </source>
</evidence>
<organism evidence="8 9">
    <name type="scientific">Mariprofundus erugo</name>
    <dbReference type="NCBI Taxonomy" id="2528639"/>
    <lineage>
        <taxon>Bacteria</taxon>
        <taxon>Pseudomonadati</taxon>
        <taxon>Pseudomonadota</taxon>
        <taxon>Candidatius Mariprofundia</taxon>
        <taxon>Mariprofundales</taxon>
        <taxon>Mariprofundaceae</taxon>
        <taxon>Mariprofundus</taxon>
    </lineage>
</organism>
<dbReference type="FunFam" id="1.10.287.950:FF:000001">
    <property type="entry name" value="Methyl-accepting chemotaxis sensory transducer"/>
    <property type="match status" value="1"/>
</dbReference>
<dbReference type="SUPFAM" id="SSF158472">
    <property type="entry name" value="HAMP domain-like"/>
    <property type="match status" value="1"/>
</dbReference>
<proteinExistence type="inferred from homology"/>
<feature type="domain" description="HAMP" evidence="7">
    <location>
        <begin position="452"/>
        <end position="504"/>
    </location>
</feature>
<evidence type="ECO:0000313" key="9">
    <source>
        <dbReference type="Proteomes" id="UP000306585"/>
    </source>
</evidence>
<dbReference type="PANTHER" id="PTHR43531">
    <property type="entry name" value="PROTEIN ICFG"/>
    <property type="match status" value="1"/>
</dbReference>
<evidence type="ECO:0000256" key="1">
    <source>
        <dbReference type="ARBA" id="ARBA00004370"/>
    </source>
</evidence>
<keyword evidence="2" id="KW-0488">Methylation</keyword>
<keyword evidence="4" id="KW-0807">Transducer</keyword>
<dbReference type="GO" id="GO:0006935">
    <property type="term" value="P:chemotaxis"/>
    <property type="evidence" value="ECO:0007669"/>
    <property type="project" value="InterPro"/>
</dbReference>
<dbReference type="Pfam" id="PF18947">
    <property type="entry name" value="HAMP_2"/>
    <property type="match status" value="1"/>
</dbReference>
<accession>A0A5R9GVA9</accession>
<comment type="subcellular location">
    <subcellularLocation>
        <location evidence="1">Membrane</location>
    </subcellularLocation>
</comment>
<evidence type="ECO:0000313" key="8">
    <source>
        <dbReference type="EMBL" id="TLS68719.1"/>
    </source>
</evidence>
<dbReference type="Pfam" id="PF00015">
    <property type="entry name" value="MCPsignal"/>
    <property type="match status" value="1"/>
</dbReference>
<dbReference type="Gene3D" id="1.10.287.950">
    <property type="entry name" value="Methyl-accepting chemotaxis protein"/>
    <property type="match status" value="1"/>
</dbReference>
<dbReference type="GO" id="GO:0004888">
    <property type="term" value="F:transmembrane signaling receptor activity"/>
    <property type="evidence" value="ECO:0007669"/>
    <property type="project" value="InterPro"/>
</dbReference>
<dbReference type="RefSeq" id="WP_138238338.1">
    <property type="nucleotide sequence ID" value="NZ_VBRY01000002.1"/>
</dbReference>
<dbReference type="Gene3D" id="3.30.450.20">
    <property type="entry name" value="PAS domain"/>
    <property type="match status" value="2"/>
</dbReference>
<protein>
    <submittedName>
        <fullName evidence="8">HAMP domain-containing protein</fullName>
    </submittedName>
</protein>
<dbReference type="PROSITE" id="PS50885">
    <property type="entry name" value="HAMP"/>
    <property type="match status" value="2"/>
</dbReference>
<dbReference type="CDD" id="cd11386">
    <property type="entry name" value="MCP_signal"/>
    <property type="match status" value="1"/>
</dbReference>
<dbReference type="CDD" id="cd06225">
    <property type="entry name" value="HAMP"/>
    <property type="match status" value="1"/>
</dbReference>
<name>A0A5R9GVA9_9PROT</name>
<sequence length="975" mass="105350">MRPFKGLMLKGKLTAAAAALSVIPVILAGVIIGLQSINSGYDAVYKEEQSKLDSVLQSRKEAIEDYLGTIRDQVITLSNDKMTIDALTEFTSDFKSFRKEVGISEQNTEALRSKLANYYKNDFSRTYRDANHGKDPNAMRFLASLDGDSVALQYYFIQSNPAPLGSKNELQDLPVDSGYSRTHHTYHPHYNEFLKRFGYYDIFLVDNDGNVVYTVFKELDFATSLTHGPYANSDLAKTFRQANAMKDMNGWAISDFHPYTPSYEAQAGFIASPVIKDGKKYGVLIFQMPISKINALMTSNKKWSDVGLGATGESYLVGADQTLRSDSRFLIEDKPAYLAAIKKADIDGATLAEIDARDSGIGLQPVNSSSATSALAGNTGFHIIPDYRNVPVLSSYAPLAFNGLHWAIIAEIDEAEAFAGITALKTDIMISVLVIIVLITIASIVIAVLGANSMARPIAQAVGIAENISKGHFDNRIQIDRHDEIGALQQALEQMQSVLFVKITEEKDAALRIKQALDAVASPVMIADANRIIFYHNRSAVEFMQRHQDAFRKVLPQLDVKKLIGASIDQFHKNPGHQREILDRLTGSYASGDLDVGGCVINVTATPVFNEHKERLATITEWKDRTAEVMLEREVDAVITAARSGDLSKRLSSAGRSGFYASLSNGINALVEVNEQAIDDTIKGLAALERGDLTYRITNEYSGAFNAIKQANNRTAEKLSEVIGSVIAAAEAVDAGAGEIATGNHTLNTRTQEQAAAVEETAASIEEITGTVQQTAENSRQAKQLAADAKGQAEQGGKVAEQTIRAMASINSSSRKIADIIGVIDEIAFQTNLLALNAAVEAARAGEQGKGFAVVAGEVRSLAQRSAEAAREIKTLINQSVESVEAGSKLVDDSGHALAAIVQAVSKVDSVIMEIAAASLEQTSGIEQINKAIAQIDAGTQQNTALVEESAAASQRLNELAAELRQQVSIFNLDT</sequence>
<keyword evidence="5" id="KW-0812">Transmembrane</keyword>
<dbReference type="SUPFAM" id="SSF58104">
    <property type="entry name" value="Methyl-accepting chemotaxis protein (MCP) signaling domain"/>
    <property type="match status" value="1"/>
</dbReference>
<dbReference type="PROSITE" id="PS50111">
    <property type="entry name" value="CHEMOTAXIS_TRANSDUC_2"/>
    <property type="match status" value="1"/>
</dbReference>
<dbReference type="InterPro" id="IPR003660">
    <property type="entry name" value="HAMP_dom"/>
</dbReference>
<evidence type="ECO:0000256" key="3">
    <source>
        <dbReference type="ARBA" id="ARBA00029447"/>
    </source>
</evidence>
<feature type="domain" description="HAMP" evidence="7">
    <location>
        <begin position="676"/>
        <end position="724"/>
    </location>
</feature>
<feature type="domain" description="Methyl-accepting transducer" evidence="6">
    <location>
        <begin position="729"/>
        <end position="958"/>
    </location>
</feature>
<reference evidence="8 9" key="1">
    <citation type="journal article" date="2019" name="Appl. Environ. Microbiol.">
        <title>Environmental Evidence and Genomic Insight of Iron-oxidizing Bacteria Preference Towards More Corrosion Resistant Stainless Steel at Higher Salinities.</title>
        <authorList>
            <person name="Garrison C.E."/>
            <person name="Price K.A."/>
            <person name="Field E.K."/>
        </authorList>
    </citation>
    <scope>NUCLEOTIDE SEQUENCE [LARGE SCALE GENOMIC DNA]</scope>
    <source>
        <strain evidence="8 9">P3</strain>
    </source>
</reference>
<evidence type="ECO:0000256" key="5">
    <source>
        <dbReference type="SAM" id="Phobius"/>
    </source>
</evidence>
<dbReference type="InterPro" id="IPR004089">
    <property type="entry name" value="MCPsignal_dom"/>
</dbReference>
<keyword evidence="5" id="KW-1133">Transmembrane helix</keyword>
<comment type="caution">
    <text evidence="8">The sequence shown here is derived from an EMBL/GenBank/DDBJ whole genome shotgun (WGS) entry which is preliminary data.</text>
</comment>
<dbReference type="PRINTS" id="PR00260">
    <property type="entry name" value="CHEMTRNSDUCR"/>
</dbReference>
<dbReference type="InterPro" id="IPR051310">
    <property type="entry name" value="MCP_chemotaxis"/>
</dbReference>
<evidence type="ECO:0000259" key="6">
    <source>
        <dbReference type="PROSITE" id="PS50111"/>
    </source>
</evidence>